<proteinExistence type="predicted"/>
<comment type="caution">
    <text evidence="1">The sequence shown here is derived from an EMBL/GenBank/DDBJ whole genome shotgun (WGS) entry which is preliminary data.</text>
</comment>
<sequence>MNLDDVKVKEKFEKQEYTLDSIPRLVLMNHTGVYVNKNAPYPNEIESLENFDFEKSKIKFDQLQVKSYGCWQLAVAMISSKYFESRAKFDELYTNEVEIEHIDTRLEKADRISIAKAFESMFNVKMSLNLELYKKNKNVMEYYLNCNVNKMENKSLNQIKENEMFYEEMSKIFVFRWYLDEDQNTKEKTHMLTNFRMLFNDGNSKLATAERNGFFLIFDYLY</sequence>
<protein>
    <submittedName>
        <fullName evidence="1">Uncharacterized protein</fullName>
    </submittedName>
</protein>
<gene>
    <name evidence="1" type="ORF">OXX778_LOCUS19826</name>
</gene>
<accession>A0A814M5M0</accession>
<dbReference type="Proteomes" id="UP000663879">
    <property type="component" value="Unassembled WGS sequence"/>
</dbReference>
<keyword evidence="2" id="KW-1185">Reference proteome</keyword>
<dbReference type="EMBL" id="CAJNOC010006227">
    <property type="protein sequence ID" value="CAF1073081.1"/>
    <property type="molecule type" value="Genomic_DNA"/>
</dbReference>
<organism evidence="1 2">
    <name type="scientific">Brachionus calyciflorus</name>
    <dbReference type="NCBI Taxonomy" id="104777"/>
    <lineage>
        <taxon>Eukaryota</taxon>
        <taxon>Metazoa</taxon>
        <taxon>Spiralia</taxon>
        <taxon>Gnathifera</taxon>
        <taxon>Rotifera</taxon>
        <taxon>Eurotatoria</taxon>
        <taxon>Monogononta</taxon>
        <taxon>Pseudotrocha</taxon>
        <taxon>Ploima</taxon>
        <taxon>Brachionidae</taxon>
        <taxon>Brachionus</taxon>
    </lineage>
</organism>
<dbReference type="AlphaFoldDB" id="A0A814M5M0"/>
<evidence type="ECO:0000313" key="1">
    <source>
        <dbReference type="EMBL" id="CAF1073081.1"/>
    </source>
</evidence>
<reference evidence="1" key="1">
    <citation type="submission" date="2021-02" db="EMBL/GenBank/DDBJ databases">
        <authorList>
            <person name="Nowell W R."/>
        </authorList>
    </citation>
    <scope>NUCLEOTIDE SEQUENCE</scope>
    <source>
        <strain evidence="1">Ploen Becks lab</strain>
    </source>
</reference>
<evidence type="ECO:0000313" key="2">
    <source>
        <dbReference type="Proteomes" id="UP000663879"/>
    </source>
</evidence>
<name>A0A814M5M0_9BILA</name>